<sequence length="525" mass="63135">MAVVSAHRPAVEWLNDLQKAKGEGLSGVKPKTTIQDLLERINDPNAPEYTLIPTSPRSVEACFRLGIDPIELQFHPIDFYHRVGEDSDIAQIRYERNEHVRQERIRSLIDTRKMLIDDNWDPGDIRGVPKKKFGDEEEANAMVEKERQRLEVLKRRQEKEIQQMVQYEVTRKELLDKQQRKLDELERRAQDLARQKAENEAAWIEKQREVELLKVREEQELLREAKRIAEEKYRRDKEMQARQEEEDRRRKKEAFVREMERRRKTEDARRETEAILAAQAEDVRLRKLEMDKRDQERLKRMEIEAKEKAALNQIKRKKAEQRIQSALTANEQAMIRKRQEFEAREAANEMRRKELEEIRKRDDERKRMEDLRKERERQEKYQAAVEGEEMRKMTIKQRAEEKERLLAELYARRKKENDIRKVEQEFEMKLRLDKVDSLQKNNLYMRQQNLEKIMYEYEKTRSLMKERNDLQMQRKMSNMRASIQRQSIQSALEHLKGTKDISKLATSGTLNISEIINRSRPATAM</sequence>
<dbReference type="OrthoDB" id="200110at2759"/>
<dbReference type="Proteomes" id="UP000232323">
    <property type="component" value="Unassembled WGS sequence"/>
</dbReference>
<dbReference type="AlphaFoldDB" id="A0A250X605"/>
<evidence type="ECO:0000313" key="3">
    <source>
        <dbReference type="EMBL" id="GAX78349.1"/>
    </source>
</evidence>
<feature type="region of interest" description="Disordered" evidence="2">
    <location>
        <begin position="236"/>
        <end position="271"/>
    </location>
</feature>
<dbReference type="EMBL" id="BEGY01000031">
    <property type="protein sequence ID" value="GAX78349.1"/>
    <property type="molecule type" value="Genomic_DNA"/>
</dbReference>
<organism evidence="3 4">
    <name type="scientific">Chlamydomonas eustigma</name>
    <dbReference type="NCBI Taxonomy" id="1157962"/>
    <lineage>
        <taxon>Eukaryota</taxon>
        <taxon>Viridiplantae</taxon>
        <taxon>Chlorophyta</taxon>
        <taxon>core chlorophytes</taxon>
        <taxon>Chlorophyceae</taxon>
        <taxon>CS clade</taxon>
        <taxon>Chlamydomonadales</taxon>
        <taxon>Chlamydomonadaceae</taxon>
        <taxon>Chlamydomonas</taxon>
    </lineage>
</organism>
<dbReference type="PANTHER" id="PTHR38019">
    <property type="entry name" value="KDA ANTIGEN P200, PUTATIVE-RELATED"/>
    <property type="match status" value="1"/>
</dbReference>
<keyword evidence="4" id="KW-1185">Reference proteome</keyword>
<keyword evidence="1" id="KW-0175">Coiled coil</keyword>
<dbReference type="STRING" id="1157962.A0A250X605"/>
<gene>
    <name evidence="3" type="ORF">CEUSTIGMA_g5791.t1</name>
</gene>
<accession>A0A250X605</accession>
<reference evidence="3 4" key="1">
    <citation type="submission" date="2017-08" db="EMBL/GenBank/DDBJ databases">
        <title>Acidophilic green algal genome provides insights into adaptation to an acidic environment.</title>
        <authorList>
            <person name="Hirooka S."/>
            <person name="Hirose Y."/>
            <person name="Kanesaki Y."/>
            <person name="Higuchi S."/>
            <person name="Fujiwara T."/>
            <person name="Onuma R."/>
            <person name="Era A."/>
            <person name="Ohbayashi R."/>
            <person name="Uzuka A."/>
            <person name="Nozaki H."/>
            <person name="Yoshikawa H."/>
            <person name="Miyagishima S.Y."/>
        </authorList>
    </citation>
    <scope>NUCLEOTIDE SEQUENCE [LARGE SCALE GENOMIC DNA]</scope>
    <source>
        <strain evidence="3 4">NIES-2499</strain>
    </source>
</reference>
<protein>
    <submittedName>
        <fullName evidence="3">Uncharacterized protein</fullName>
    </submittedName>
</protein>
<feature type="coiled-coil region" evidence="1">
    <location>
        <begin position="300"/>
        <end position="412"/>
    </location>
</feature>
<comment type="caution">
    <text evidence="3">The sequence shown here is derived from an EMBL/GenBank/DDBJ whole genome shotgun (WGS) entry which is preliminary data.</text>
</comment>
<evidence type="ECO:0000313" key="4">
    <source>
        <dbReference type="Proteomes" id="UP000232323"/>
    </source>
</evidence>
<name>A0A250X605_9CHLO</name>
<evidence type="ECO:0000256" key="1">
    <source>
        <dbReference type="SAM" id="Coils"/>
    </source>
</evidence>
<evidence type="ECO:0000256" key="2">
    <source>
        <dbReference type="SAM" id="MobiDB-lite"/>
    </source>
</evidence>
<dbReference type="PANTHER" id="PTHR38019:SF1">
    <property type="entry name" value="N-ACETYLTRANSFERASE DOMAIN-CONTAINING PROTEIN"/>
    <property type="match status" value="1"/>
</dbReference>
<proteinExistence type="predicted"/>